<sequence length="36" mass="4001">MLPGCTIRTPVGKDAEDILHAVREKSDEDLDTMKSQ</sequence>
<dbReference type="EMBL" id="BART01038527">
    <property type="protein sequence ID" value="GAH05919.1"/>
    <property type="molecule type" value="Genomic_DNA"/>
</dbReference>
<protein>
    <submittedName>
        <fullName evidence="1">Uncharacterized protein</fullName>
    </submittedName>
</protein>
<proteinExistence type="predicted"/>
<dbReference type="AlphaFoldDB" id="X1DLP3"/>
<reference evidence="1" key="1">
    <citation type="journal article" date="2014" name="Front. Microbiol.">
        <title>High frequency of phylogenetically diverse reductive dehalogenase-homologous genes in deep subseafloor sedimentary metagenomes.</title>
        <authorList>
            <person name="Kawai M."/>
            <person name="Futagami T."/>
            <person name="Toyoda A."/>
            <person name="Takaki Y."/>
            <person name="Nishi S."/>
            <person name="Hori S."/>
            <person name="Arai W."/>
            <person name="Tsubouchi T."/>
            <person name="Morono Y."/>
            <person name="Uchiyama I."/>
            <person name="Ito T."/>
            <person name="Fujiyama A."/>
            <person name="Inagaki F."/>
            <person name="Takami H."/>
        </authorList>
    </citation>
    <scope>NUCLEOTIDE SEQUENCE</scope>
    <source>
        <strain evidence="1">Expedition CK06-06</strain>
    </source>
</reference>
<evidence type="ECO:0000313" key="1">
    <source>
        <dbReference type="EMBL" id="GAH05919.1"/>
    </source>
</evidence>
<name>X1DLP3_9ZZZZ</name>
<accession>X1DLP3</accession>
<gene>
    <name evidence="1" type="ORF">S01H4_63844</name>
</gene>
<feature type="non-terminal residue" evidence="1">
    <location>
        <position position="36"/>
    </location>
</feature>
<organism evidence="1">
    <name type="scientific">marine sediment metagenome</name>
    <dbReference type="NCBI Taxonomy" id="412755"/>
    <lineage>
        <taxon>unclassified sequences</taxon>
        <taxon>metagenomes</taxon>
        <taxon>ecological metagenomes</taxon>
    </lineage>
</organism>
<comment type="caution">
    <text evidence="1">The sequence shown here is derived from an EMBL/GenBank/DDBJ whole genome shotgun (WGS) entry which is preliminary data.</text>
</comment>